<evidence type="ECO:0000313" key="1">
    <source>
        <dbReference type="EMBL" id="AGR46396.1"/>
    </source>
</evidence>
<sequence length="174" mass="17958">MIPALSFVQIDRRPVMAQYKTIPLGGQFGGFTPYGNLTTLRYQLATNAAGVLLNSNAAAALAVGDVVAFEFPLPAGFVAEDLQLVISDHFGAGVTADVGFAYADGVDDATYPQDAAYFGAGLLLSAAARLRTSSSKALFALPKDANLVITIKGAAVAEAGKLQVIVHGERLGAV</sequence>
<name>A0A0U1W0G3_9CAUD</name>
<protein>
    <submittedName>
        <fullName evidence="1">Structural protein</fullName>
    </submittedName>
</protein>
<evidence type="ECO:0000313" key="2">
    <source>
        <dbReference type="Proteomes" id="UP000225231"/>
    </source>
</evidence>
<proteinExistence type="predicted"/>
<organism evidence="1 2">
    <name type="scientific">Pseudomonas phage LKA5</name>
    <dbReference type="NCBI Taxonomy" id="1327940"/>
    <lineage>
        <taxon>Viruses</taxon>
        <taxon>Duplodnaviria</taxon>
        <taxon>Heunggongvirae</taxon>
        <taxon>Uroviricota</taxon>
        <taxon>Caudoviricetes</taxon>
        <taxon>Hollowayvirus</taxon>
        <taxon>Hollowayvirus LKA5</taxon>
    </lineage>
</organism>
<dbReference type="EMBL" id="KC900378">
    <property type="protein sequence ID" value="AGR46396.1"/>
    <property type="molecule type" value="Genomic_DNA"/>
</dbReference>
<gene>
    <name evidence="1" type="ORF">LKA5_044</name>
</gene>
<dbReference type="Proteomes" id="UP000225231">
    <property type="component" value="Segment"/>
</dbReference>
<reference evidence="1 2" key="1">
    <citation type="submission" date="2013-04" db="EMBL/GenBank/DDBJ databases">
        <title>Complete genome sequence of F116-like bacteriophages.</title>
        <authorList>
            <person name="Lammens E.A."/>
            <person name="Lavigne R."/>
        </authorList>
    </citation>
    <scope>NUCLEOTIDE SEQUENCE [LARGE SCALE GENOMIC DNA]</scope>
    <source>
        <strain evidence="1">LKA5</strain>
    </source>
</reference>
<accession>A0A0U1W0G3</accession>
<keyword evidence="2" id="KW-1185">Reference proteome</keyword>